<dbReference type="AlphaFoldDB" id="A0A345HDV5"/>
<proteinExistence type="predicted"/>
<keyword evidence="1" id="KW-0472">Membrane</keyword>
<organism evidence="2 3">
    <name type="scientific">Flavobacterium arcticum</name>
    <dbReference type="NCBI Taxonomy" id="1784713"/>
    <lineage>
        <taxon>Bacteria</taxon>
        <taxon>Pseudomonadati</taxon>
        <taxon>Bacteroidota</taxon>
        <taxon>Flavobacteriia</taxon>
        <taxon>Flavobacteriales</taxon>
        <taxon>Flavobacteriaceae</taxon>
        <taxon>Flavobacterium</taxon>
    </lineage>
</organism>
<dbReference type="Pfam" id="PF25589">
    <property type="entry name" value="DUF7935"/>
    <property type="match status" value="1"/>
</dbReference>
<evidence type="ECO:0000313" key="2">
    <source>
        <dbReference type="EMBL" id="AXG74765.1"/>
    </source>
</evidence>
<name>A0A345HDV5_9FLAO</name>
<evidence type="ECO:0000313" key="3">
    <source>
        <dbReference type="Proteomes" id="UP000253951"/>
    </source>
</evidence>
<accession>A0A345HDV5</accession>
<sequence>MDTDRILDLLFYVLAGVLPAIITGLVAYYFFKMHTANEEGRRRYLIHKEGQKNAMPIRLQAYERLVLFLERINPSSLLIRVAPQSSNKKDYEDYLISQIEQEYEHNLTQQIYVSAESWDIITTTKNATIQLIRKSNIDDTIDTADKLREVILTDLFDKQSPSNVAVAYLKNEVGEMW</sequence>
<dbReference type="RefSeq" id="WP_114678523.1">
    <property type="nucleotide sequence ID" value="NZ_CP031188.1"/>
</dbReference>
<evidence type="ECO:0000256" key="1">
    <source>
        <dbReference type="SAM" id="Phobius"/>
    </source>
</evidence>
<keyword evidence="1" id="KW-0812">Transmembrane</keyword>
<dbReference type="Proteomes" id="UP000253951">
    <property type="component" value="Chromosome"/>
</dbReference>
<gene>
    <name evidence="2" type="ORF">DVK85_11200</name>
</gene>
<feature type="transmembrane region" description="Helical" evidence="1">
    <location>
        <begin position="6"/>
        <end position="31"/>
    </location>
</feature>
<dbReference type="KEGG" id="fat:DVK85_11200"/>
<keyword evidence="1" id="KW-1133">Transmembrane helix</keyword>
<keyword evidence="3" id="KW-1185">Reference proteome</keyword>
<dbReference type="EMBL" id="CP031188">
    <property type="protein sequence ID" value="AXG74765.1"/>
    <property type="molecule type" value="Genomic_DNA"/>
</dbReference>
<dbReference type="OrthoDB" id="1493032at2"/>
<protein>
    <submittedName>
        <fullName evidence="2">Uncharacterized protein</fullName>
    </submittedName>
</protein>
<reference evidence="2 3" key="1">
    <citation type="submission" date="2018-07" db="EMBL/GenBank/DDBJ databases">
        <title>Complete genome sequence of Flavobacterium arcticum type strain SM1502T.</title>
        <authorList>
            <person name="Li Y."/>
            <person name="Li D.-D."/>
        </authorList>
    </citation>
    <scope>NUCLEOTIDE SEQUENCE [LARGE SCALE GENOMIC DNA]</scope>
    <source>
        <strain evidence="2 3">SM1502</strain>
    </source>
</reference>
<dbReference type="InterPro" id="IPR057695">
    <property type="entry name" value="DUF7935"/>
</dbReference>